<feature type="non-terminal residue" evidence="2">
    <location>
        <position position="287"/>
    </location>
</feature>
<name>A0A9Q3KVT6_9BASI</name>
<feature type="region of interest" description="Disordered" evidence="1">
    <location>
        <begin position="184"/>
        <end position="204"/>
    </location>
</feature>
<dbReference type="AlphaFoldDB" id="A0A9Q3KVT6"/>
<dbReference type="EMBL" id="AVOT02128886">
    <property type="protein sequence ID" value="MBW0587999.1"/>
    <property type="molecule type" value="Genomic_DNA"/>
</dbReference>
<proteinExistence type="predicted"/>
<evidence type="ECO:0000313" key="3">
    <source>
        <dbReference type="Proteomes" id="UP000765509"/>
    </source>
</evidence>
<accession>A0A9Q3KVT6</accession>
<feature type="non-terminal residue" evidence="2">
    <location>
        <position position="1"/>
    </location>
</feature>
<comment type="caution">
    <text evidence="2">The sequence shown here is derived from an EMBL/GenBank/DDBJ whole genome shotgun (WGS) entry which is preliminary data.</text>
</comment>
<protein>
    <submittedName>
        <fullName evidence="2">Uncharacterized protein</fullName>
    </submittedName>
</protein>
<gene>
    <name evidence="2" type="ORF">O181_127714</name>
</gene>
<evidence type="ECO:0000313" key="2">
    <source>
        <dbReference type="EMBL" id="MBW0587999.1"/>
    </source>
</evidence>
<dbReference type="Proteomes" id="UP000765509">
    <property type="component" value="Unassembled WGS sequence"/>
</dbReference>
<keyword evidence="3" id="KW-1185">Reference proteome</keyword>
<evidence type="ECO:0000256" key="1">
    <source>
        <dbReference type="SAM" id="MobiDB-lite"/>
    </source>
</evidence>
<feature type="region of interest" description="Disordered" evidence="1">
    <location>
        <begin position="258"/>
        <end position="287"/>
    </location>
</feature>
<reference evidence="2" key="1">
    <citation type="submission" date="2021-03" db="EMBL/GenBank/DDBJ databases">
        <title>Draft genome sequence of rust myrtle Austropuccinia psidii MF-1, a brazilian biotype.</title>
        <authorList>
            <person name="Quecine M.C."/>
            <person name="Pachon D.M.R."/>
            <person name="Bonatelli M.L."/>
            <person name="Correr F.H."/>
            <person name="Franceschini L.M."/>
            <person name="Leite T.F."/>
            <person name="Margarido G.R.A."/>
            <person name="Almeida C.A."/>
            <person name="Ferrarezi J.A."/>
            <person name="Labate C.A."/>
        </authorList>
    </citation>
    <scope>NUCLEOTIDE SEQUENCE</scope>
    <source>
        <strain evidence="2">MF-1</strain>
    </source>
</reference>
<sequence length="287" mass="31750">RPPLSFCLTGAFHSSVAAFAETQLQFCPHALKLSLLRVLQLLRSSQLHHGIKDHLHTTRPSLSFSPAPLRSTLPAFVLLNLTSIHLVRYLFFKLLSTLHTDINTYFSSRLSSRLLKPSECRALYAPSGVSPAFVPQRRTTLVMLADKHTRNVCSLSAPSDHEARGVPAQDALARTPLWSTMMKPFPSVNGRRAPKQANGNDSGRLALSPPVLICPLPLLGHHPMVTSLLDRSEVIIRPMKDGDGERTFELGLIVTNGIQTPNLPREQTPRQPTPGPSGTRWSEELFR</sequence>
<organism evidence="2 3">
    <name type="scientific">Austropuccinia psidii MF-1</name>
    <dbReference type="NCBI Taxonomy" id="1389203"/>
    <lineage>
        <taxon>Eukaryota</taxon>
        <taxon>Fungi</taxon>
        <taxon>Dikarya</taxon>
        <taxon>Basidiomycota</taxon>
        <taxon>Pucciniomycotina</taxon>
        <taxon>Pucciniomycetes</taxon>
        <taxon>Pucciniales</taxon>
        <taxon>Sphaerophragmiaceae</taxon>
        <taxon>Austropuccinia</taxon>
    </lineage>
</organism>